<accession>A8RCE3</accession>
<dbReference type="RefSeq" id="WP_004797444.1">
    <property type="nucleotide sequence ID" value="NZ_DS483462.1"/>
</dbReference>
<sequence length="51" mass="6283">MEEKKSIEISREEETILCFYRKLDRLKQQKFLKFLESLRRVLIDEDHDVLA</sequence>
<evidence type="ECO:0000313" key="1">
    <source>
        <dbReference type="EMBL" id="EDP11035.1"/>
    </source>
</evidence>
<dbReference type="HOGENOM" id="CLU_3098908_0_0_9"/>
<dbReference type="AlphaFoldDB" id="A8RCE3"/>
<dbReference type="EMBL" id="ABAW02000020">
    <property type="protein sequence ID" value="EDP11035.1"/>
    <property type="molecule type" value="Genomic_DNA"/>
</dbReference>
<name>A8RCE3_9FIRM</name>
<reference evidence="1 2" key="2">
    <citation type="submission" date="2007-09" db="EMBL/GenBank/DDBJ databases">
        <authorList>
            <person name="Fulton L."/>
            <person name="Clifton S."/>
            <person name="Fulton B."/>
            <person name="Xu J."/>
            <person name="Minx P."/>
            <person name="Pepin K.H."/>
            <person name="Johnson M."/>
            <person name="Thiruvilangam P."/>
            <person name="Bhonagiri V."/>
            <person name="Nash W.E."/>
            <person name="Mardis E.R."/>
            <person name="Wilson R.K."/>
        </authorList>
    </citation>
    <scope>NUCLEOTIDE SEQUENCE [LARGE SCALE GENOMIC DNA]</scope>
    <source>
        <strain evidence="1 2">DSM 3991</strain>
    </source>
</reference>
<organism evidence="1 2">
    <name type="scientific">Amedibacillus dolichus DSM 3991</name>
    <dbReference type="NCBI Taxonomy" id="428127"/>
    <lineage>
        <taxon>Bacteria</taxon>
        <taxon>Bacillati</taxon>
        <taxon>Bacillota</taxon>
        <taxon>Erysipelotrichia</taxon>
        <taxon>Erysipelotrichales</taxon>
        <taxon>Erysipelotrichaceae</taxon>
        <taxon>Amedibacillus</taxon>
    </lineage>
</organism>
<reference evidence="1 2" key="1">
    <citation type="submission" date="2007-09" db="EMBL/GenBank/DDBJ databases">
        <title>Draft genome sequence of Eubacterium dolichum (DSM 3991).</title>
        <authorList>
            <person name="Sudarsanam P."/>
            <person name="Ley R."/>
            <person name="Guruge J."/>
            <person name="Turnbaugh P.J."/>
            <person name="Mahowald M."/>
            <person name="Liep D."/>
            <person name="Gordon J."/>
        </authorList>
    </citation>
    <scope>NUCLEOTIDE SEQUENCE [LARGE SCALE GENOMIC DNA]</scope>
    <source>
        <strain evidence="1 2">DSM 3991</strain>
    </source>
</reference>
<proteinExistence type="predicted"/>
<dbReference type="STRING" id="428127.EUBDOL_01363"/>
<gene>
    <name evidence="1" type="ORF">EUBDOL_01363</name>
</gene>
<dbReference type="GeneID" id="92794477"/>
<comment type="caution">
    <text evidence="1">The sequence shown here is derived from an EMBL/GenBank/DDBJ whole genome shotgun (WGS) entry which is preliminary data.</text>
</comment>
<dbReference type="Proteomes" id="UP000004090">
    <property type="component" value="Unassembled WGS sequence"/>
</dbReference>
<evidence type="ECO:0000313" key="2">
    <source>
        <dbReference type="Proteomes" id="UP000004090"/>
    </source>
</evidence>
<protein>
    <submittedName>
        <fullName evidence="1">Uncharacterized protein</fullName>
    </submittedName>
</protein>